<evidence type="ECO:0008006" key="4">
    <source>
        <dbReference type="Google" id="ProtNLM"/>
    </source>
</evidence>
<evidence type="ECO:0000256" key="1">
    <source>
        <dbReference type="SAM" id="Phobius"/>
    </source>
</evidence>
<organism evidence="2 3">
    <name type="scientific">Kitasatospora kazusensis</name>
    <dbReference type="NCBI Taxonomy" id="407974"/>
    <lineage>
        <taxon>Bacteria</taxon>
        <taxon>Bacillati</taxon>
        <taxon>Actinomycetota</taxon>
        <taxon>Actinomycetes</taxon>
        <taxon>Kitasatosporales</taxon>
        <taxon>Streptomycetaceae</taxon>
        <taxon>Kitasatospora</taxon>
    </lineage>
</organism>
<sequence length="236" mass="25215">MLDMREVLRVIRKRWYVTLPIVVITICLSAVANAVLPTTYQSDCSISLLNSPDVAALPPNNGNPFLSFSQALTVTADFLGRRLASDESAKALAKRGLTGTYGVKLADNAMGPFLTLTVTGTDPVQVRKSIDILNTFTAEQLKTMQSEQQAPAGAQIASTVIVPPQAPQAQTKSKLQSVALIAMGGFAIAFLSAFLTENLLGIRRRAWFGRRRRAAQAAEELPAQAQESVPAGSSTA</sequence>
<keyword evidence="1" id="KW-0472">Membrane</keyword>
<comment type="caution">
    <text evidence="2">The sequence shown here is derived from an EMBL/GenBank/DDBJ whole genome shotgun (WGS) entry which is preliminary data.</text>
</comment>
<dbReference type="Proteomes" id="UP001422759">
    <property type="component" value="Unassembled WGS sequence"/>
</dbReference>
<gene>
    <name evidence="2" type="ORF">GCM10009760_45840</name>
</gene>
<name>A0ABP5LTF9_9ACTN</name>
<keyword evidence="1" id="KW-0812">Transmembrane</keyword>
<evidence type="ECO:0000313" key="3">
    <source>
        <dbReference type="Proteomes" id="UP001422759"/>
    </source>
</evidence>
<accession>A0ABP5LTF9</accession>
<reference evidence="3" key="1">
    <citation type="journal article" date="2019" name="Int. J. Syst. Evol. Microbiol.">
        <title>The Global Catalogue of Microorganisms (GCM) 10K type strain sequencing project: providing services to taxonomists for standard genome sequencing and annotation.</title>
        <authorList>
            <consortium name="The Broad Institute Genomics Platform"/>
            <consortium name="The Broad Institute Genome Sequencing Center for Infectious Disease"/>
            <person name="Wu L."/>
            <person name="Ma J."/>
        </authorList>
    </citation>
    <scope>NUCLEOTIDE SEQUENCE [LARGE SCALE GENOMIC DNA]</scope>
    <source>
        <strain evidence="3">JCM 14560</strain>
    </source>
</reference>
<keyword evidence="3" id="KW-1185">Reference proteome</keyword>
<dbReference type="RefSeq" id="WP_344467804.1">
    <property type="nucleotide sequence ID" value="NZ_BAAANT010000030.1"/>
</dbReference>
<dbReference type="EMBL" id="BAAANT010000030">
    <property type="protein sequence ID" value="GAA2150961.1"/>
    <property type="molecule type" value="Genomic_DNA"/>
</dbReference>
<feature type="transmembrane region" description="Helical" evidence="1">
    <location>
        <begin position="178"/>
        <end position="202"/>
    </location>
</feature>
<protein>
    <recommendedName>
        <fullName evidence="4">Polysaccharide chain length determinant N-terminal domain-containing protein</fullName>
    </recommendedName>
</protein>
<keyword evidence="1" id="KW-1133">Transmembrane helix</keyword>
<proteinExistence type="predicted"/>
<evidence type="ECO:0000313" key="2">
    <source>
        <dbReference type="EMBL" id="GAA2150961.1"/>
    </source>
</evidence>